<dbReference type="GO" id="GO:0046872">
    <property type="term" value="F:metal ion binding"/>
    <property type="evidence" value="ECO:0007669"/>
    <property type="project" value="UniProtKB-KW"/>
</dbReference>
<keyword evidence="8 16" id="KW-0004">4Fe-4S</keyword>
<evidence type="ECO:0000256" key="2">
    <source>
        <dbReference type="ARBA" id="ARBA00001966"/>
    </source>
</evidence>
<evidence type="ECO:0000256" key="5">
    <source>
        <dbReference type="ARBA" id="ARBA00005026"/>
    </source>
</evidence>
<dbReference type="GO" id="GO:0003723">
    <property type="term" value="F:RNA binding"/>
    <property type="evidence" value="ECO:0007669"/>
    <property type="project" value="UniProtKB-KW"/>
</dbReference>
<comment type="function">
    <text evidence="16">Catalyzes the isomerization of citrate to isocitrate via cis-aconitate.</text>
</comment>
<evidence type="ECO:0000259" key="17">
    <source>
        <dbReference type="Pfam" id="PF00330"/>
    </source>
</evidence>
<dbReference type="Gene3D" id="3.30.499.10">
    <property type="entry name" value="Aconitase, domain 3"/>
    <property type="match status" value="2"/>
</dbReference>
<dbReference type="CDD" id="cd01586">
    <property type="entry name" value="AcnA_IRP"/>
    <property type="match status" value="1"/>
</dbReference>
<dbReference type="FunFam" id="3.30.499.10:FF:000002">
    <property type="entry name" value="Aconitate hydratase"/>
    <property type="match status" value="1"/>
</dbReference>
<dbReference type="NCBIfam" id="TIGR01341">
    <property type="entry name" value="aconitase_1"/>
    <property type="match status" value="1"/>
</dbReference>
<dbReference type="RefSeq" id="WP_024096957.1">
    <property type="nucleotide sequence ID" value="NZ_CP010588.1"/>
</dbReference>
<accession>A0AAC9Z8Q7</accession>
<dbReference type="FunFam" id="3.20.19.10:FF:000001">
    <property type="entry name" value="Aconitate hydratase"/>
    <property type="match status" value="1"/>
</dbReference>
<dbReference type="InterPro" id="IPR036008">
    <property type="entry name" value="Aconitase_4Fe-4S_dom"/>
</dbReference>
<sequence>MPITVGQDNAKTRRKLSAGGKSISYYSIPAATEAGLGDFAKLPAALKVVLENMLRFEDGGFSVSTDDIKAFAEWGANGGKNPREIAYRPARVLMQDFTGVPAVVDLAAMRDGIKALGGDAQKINPLNPVDLVIDHSVMIDEFGNPRAFQMNVDREYERNMERYQFLKWGQGAFNNFRVVPPGTGICHQVNLEYLAQTIWSDEDQNGDMVAYPDTLVGTDSHTTMVNGAAVLGWGVGGIEAEAAMLGQPISMLIPEVIGFELTGAMVEGTTGTDLVLKVVEMLRAKGVVGKFVEFYGKGLDTLPLADRATIANMAPEYGATCGFFPIDDETIRYLRNTGRDEDRIALVEAYAKENGFWRDADYAPIYTDTLSLDMGTIVPAISGPKRPQDYVALTGAKAAFRKEMEETFKRPMGKEVAVKGEDYTMESGKVVIASITSCTNTSNPYVMIGAGLVARKAAALGLDRKPWVKTSLAPGSQVVSAYLEAANLQEDLDKVGFNLVGYGCTTCIGNSGPIQQELSDAIAEGDLVATSVLSGNRNFEGRISPDVRANYLASPPLVVAYALAGTMDIDLATDPIAQDKDGNDVYLKDIWPTQKEIADLVEATVTREAFLSKYADVFKGDEKWQAVETTDAETYDWPAASTYIQNPPYFQGMGSEPGTISNIKDAKPLLILGDMVTTDHISPAGSFATTTPAGQYLLDRQVQPREFNSYGSRRGNHEIMMRGTFANIRIKNEMLDGVEGGYTKGPDGQQTSVYEASMAYQEQGTPLVVFGGEQYGAGSSRDWAAKGTALLGVKAVIAESFERIHRSNLVGMGVIPFEFTSGDTRKSLKLTGDETVSIHGLDTIKPQEEVSCDITYGDGTTKTITLKCRIDTAPEIEYIEHGGVLHYVLRNLAKS</sequence>
<comment type="similarity">
    <text evidence="6 16">Belongs to the aconitase/IPM isomerase family.</text>
</comment>
<keyword evidence="12 16" id="KW-0408">Iron</keyword>
<evidence type="ECO:0000256" key="9">
    <source>
        <dbReference type="ARBA" id="ARBA00022532"/>
    </source>
</evidence>
<dbReference type="NCBIfam" id="NF006757">
    <property type="entry name" value="PRK09277.1"/>
    <property type="match status" value="1"/>
</dbReference>
<keyword evidence="14 16" id="KW-0456">Lyase</keyword>
<dbReference type="InterPro" id="IPR018136">
    <property type="entry name" value="Aconitase_4Fe-4S_BS"/>
</dbReference>
<dbReference type="Gene3D" id="6.10.190.10">
    <property type="match status" value="1"/>
</dbReference>
<feature type="domain" description="Aconitase/3-isopropylmalate dehydratase large subunit alpha/beta/alpha" evidence="17">
    <location>
        <begin position="84"/>
        <end position="565"/>
    </location>
</feature>
<dbReference type="GO" id="GO:0003994">
    <property type="term" value="F:aconitate hydratase activity"/>
    <property type="evidence" value="ECO:0007669"/>
    <property type="project" value="UniProtKB-EC"/>
</dbReference>
<dbReference type="SUPFAM" id="SSF52016">
    <property type="entry name" value="LeuD/IlvD-like"/>
    <property type="match status" value="1"/>
</dbReference>
<reference evidence="19 20" key="1">
    <citation type="journal article" date="2017" name="Front. Microbiol.">
        <title>Phaeobacter piscinae sp. nov., a species of the Roseobacter group and potential aquaculture probiont.</title>
        <authorList>
            <person name="Sonnenschein E.C."/>
            <person name="Phippen C.B.W."/>
            <person name="Nielsen K.F."/>
            <person name="Mateiu R.V."/>
            <person name="Melchiorsen J."/>
            <person name="Gram L."/>
            <person name="Overmann J."/>
            <person name="Freese H.M."/>
        </authorList>
    </citation>
    <scope>NUCLEOTIDE SEQUENCE [LARGE SCALE GENOMIC DNA]</scope>
    <source>
        <strain evidence="19 20">P63</strain>
    </source>
</reference>
<dbReference type="InterPro" id="IPR044137">
    <property type="entry name" value="AcnA_IRP_Swivel"/>
</dbReference>
<dbReference type="Pfam" id="PF00330">
    <property type="entry name" value="Aconitase"/>
    <property type="match status" value="1"/>
</dbReference>
<dbReference type="CDD" id="cd01580">
    <property type="entry name" value="AcnA_IRP_Swivel"/>
    <property type="match status" value="1"/>
</dbReference>
<evidence type="ECO:0000256" key="4">
    <source>
        <dbReference type="ARBA" id="ARBA00004717"/>
    </source>
</evidence>
<keyword evidence="13 16" id="KW-0411">Iron-sulfur</keyword>
<proteinExistence type="inferred from homology"/>
<dbReference type="PROSITE" id="PS01244">
    <property type="entry name" value="ACONITASE_2"/>
    <property type="match status" value="1"/>
</dbReference>
<evidence type="ECO:0000256" key="16">
    <source>
        <dbReference type="RuleBase" id="RU361275"/>
    </source>
</evidence>
<name>A0AAC9Z8Q7_9RHOB</name>
<comment type="subunit">
    <text evidence="7">Monomer.</text>
</comment>
<evidence type="ECO:0000256" key="12">
    <source>
        <dbReference type="ARBA" id="ARBA00023004"/>
    </source>
</evidence>
<evidence type="ECO:0000313" key="20">
    <source>
        <dbReference type="Proteomes" id="UP000217545"/>
    </source>
</evidence>
<dbReference type="GO" id="GO:0047456">
    <property type="term" value="F:2-methylisocitrate dehydratase activity"/>
    <property type="evidence" value="ECO:0007669"/>
    <property type="project" value="UniProtKB-EC"/>
</dbReference>
<dbReference type="EMBL" id="CP010784">
    <property type="protein sequence ID" value="ATF05580.1"/>
    <property type="molecule type" value="Genomic_DNA"/>
</dbReference>
<dbReference type="GO" id="GO:0006099">
    <property type="term" value="P:tricarboxylic acid cycle"/>
    <property type="evidence" value="ECO:0007669"/>
    <property type="project" value="UniProtKB-KW"/>
</dbReference>
<dbReference type="InterPro" id="IPR015928">
    <property type="entry name" value="Aconitase/3IPM_dehydase_swvl"/>
</dbReference>
<dbReference type="FunFam" id="3.30.499.10:FF:000020">
    <property type="entry name" value="Aconitate hydratase A"/>
    <property type="match status" value="1"/>
</dbReference>
<evidence type="ECO:0000256" key="8">
    <source>
        <dbReference type="ARBA" id="ARBA00022485"/>
    </source>
</evidence>
<evidence type="ECO:0000259" key="18">
    <source>
        <dbReference type="Pfam" id="PF00694"/>
    </source>
</evidence>
<dbReference type="PRINTS" id="PR00415">
    <property type="entry name" value="ACONITASE"/>
</dbReference>
<gene>
    <name evidence="19" type="primary">acnA</name>
    <name evidence="19" type="ORF">PhaeoP63_01499</name>
</gene>
<comment type="pathway">
    <text evidence="5">Organic acid metabolism; propanoate degradation.</text>
</comment>
<feature type="domain" description="Aconitase A/isopropylmalate dehydratase small subunit swivel" evidence="18">
    <location>
        <begin position="696"/>
        <end position="820"/>
    </location>
</feature>
<comment type="cofactor">
    <cofactor evidence="2">
        <name>[4Fe-4S] cluster</name>
        <dbReference type="ChEBI" id="CHEBI:49883"/>
    </cofactor>
</comment>
<dbReference type="InterPro" id="IPR006249">
    <property type="entry name" value="Aconitase/IRP2"/>
</dbReference>
<evidence type="ECO:0000256" key="14">
    <source>
        <dbReference type="ARBA" id="ARBA00023239"/>
    </source>
</evidence>
<evidence type="ECO:0000256" key="10">
    <source>
        <dbReference type="ARBA" id="ARBA00022723"/>
    </source>
</evidence>
<evidence type="ECO:0000256" key="15">
    <source>
        <dbReference type="ARBA" id="ARBA00023501"/>
    </source>
</evidence>
<organism evidence="19 20">
    <name type="scientific">Phaeobacter gallaeciensis</name>
    <dbReference type="NCBI Taxonomy" id="60890"/>
    <lineage>
        <taxon>Bacteria</taxon>
        <taxon>Pseudomonadati</taxon>
        <taxon>Pseudomonadota</taxon>
        <taxon>Alphaproteobacteria</taxon>
        <taxon>Rhodobacterales</taxon>
        <taxon>Roseobacteraceae</taxon>
        <taxon>Phaeobacter</taxon>
    </lineage>
</organism>
<comment type="function">
    <text evidence="3">Involved in the catabolism of short chain fatty acids (SCFA) via the tricarboxylic acid (TCA)(acetyl degradation route) and probably the 2-methylcitrate cycle I (propionate degradation route). Catalyzes the reversible isomerization of citrate to isocitrate via cis-aconitate. Could catalyze the hydration of 2-methyl-cis-aconitate to yield (2R,3S)-2-methylisocitrate. The apo form of AcnA functions as a RNA-binding regulatory protein.</text>
</comment>
<dbReference type="PROSITE" id="PS00450">
    <property type="entry name" value="ACONITASE_1"/>
    <property type="match status" value="1"/>
</dbReference>
<dbReference type="SUPFAM" id="SSF53732">
    <property type="entry name" value="Aconitase iron-sulfur domain"/>
    <property type="match status" value="1"/>
</dbReference>
<dbReference type="PANTHER" id="PTHR11670">
    <property type="entry name" value="ACONITASE/IRON-RESPONSIVE ELEMENT FAMILY MEMBER"/>
    <property type="match status" value="1"/>
</dbReference>
<dbReference type="GO" id="GO:0051539">
    <property type="term" value="F:4 iron, 4 sulfur cluster binding"/>
    <property type="evidence" value="ECO:0007669"/>
    <property type="project" value="UniProtKB-KW"/>
</dbReference>
<comment type="catalytic activity">
    <reaction evidence="1">
        <text>(2S,3R)-3-hydroxybutane-1,2,3-tricarboxylate = 2-methyl-cis-aconitate + H2O</text>
        <dbReference type="Rhea" id="RHEA:17941"/>
        <dbReference type="ChEBI" id="CHEBI:15377"/>
        <dbReference type="ChEBI" id="CHEBI:57429"/>
        <dbReference type="ChEBI" id="CHEBI:57872"/>
        <dbReference type="EC" id="4.2.1.99"/>
    </reaction>
</comment>
<keyword evidence="10" id="KW-0479">Metal-binding</keyword>
<evidence type="ECO:0000256" key="1">
    <source>
        <dbReference type="ARBA" id="ARBA00000118"/>
    </source>
</evidence>
<comment type="pathway">
    <text evidence="4">Carbohydrate metabolism; tricarboxylic acid cycle; isocitrate from oxaloacetate: step 2/2.</text>
</comment>
<dbReference type="Proteomes" id="UP000217545">
    <property type="component" value="Chromosome"/>
</dbReference>
<keyword evidence="11" id="KW-0694">RNA-binding</keyword>
<evidence type="ECO:0000256" key="6">
    <source>
        <dbReference type="ARBA" id="ARBA00007185"/>
    </source>
</evidence>
<evidence type="ECO:0000256" key="7">
    <source>
        <dbReference type="ARBA" id="ARBA00011245"/>
    </source>
</evidence>
<protein>
    <recommendedName>
        <fullName evidence="16">Aconitate hydratase</fullName>
        <shortName evidence="16">Aconitase</shortName>
        <ecNumber evidence="16">4.2.1.3</ecNumber>
    </recommendedName>
</protein>
<dbReference type="NCBIfam" id="NF009520">
    <property type="entry name" value="PRK12881.1"/>
    <property type="match status" value="1"/>
</dbReference>
<keyword evidence="9" id="KW-0816">Tricarboxylic acid cycle</keyword>
<dbReference type="Gene3D" id="3.20.19.10">
    <property type="entry name" value="Aconitase, domain 4"/>
    <property type="match status" value="1"/>
</dbReference>
<dbReference type="EC" id="4.2.1.3" evidence="16"/>
<evidence type="ECO:0000256" key="11">
    <source>
        <dbReference type="ARBA" id="ARBA00022884"/>
    </source>
</evidence>
<dbReference type="AlphaFoldDB" id="A0AAC9Z8Q7"/>
<dbReference type="InterPro" id="IPR015931">
    <property type="entry name" value="Acnase/IPM_dHydase_lsu_aba_1/3"/>
</dbReference>
<evidence type="ECO:0000256" key="3">
    <source>
        <dbReference type="ARBA" id="ARBA00002737"/>
    </source>
</evidence>
<evidence type="ECO:0000313" key="19">
    <source>
        <dbReference type="EMBL" id="ATF05580.1"/>
    </source>
</evidence>
<dbReference type="InterPro" id="IPR001030">
    <property type="entry name" value="Acoase/IPM_deHydtase_lsu_aba"/>
</dbReference>
<dbReference type="InterPro" id="IPR000573">
    <property type="entry name" value="AconitaseA/IPMdHydase_ssu_swvl"/>
</dbReference>
<evidence type="ECO:0000256" key="13">
    <source>
        <dbReference type="ARBA" id="ARBA00023014"/>
    </source>
</evidence>
<dbReference type="GeneID" id="31845922"/>
<comment type="catalytic activity">
    <reaction evidence="15 16">
        <text>citrate = D-threo-isocitrate</text>
        <dbReference type="Rhea" id="RHEA:10336"/>
        <dbReference type="ChEBI" id="CHEBI:15562"/>
        <dbReference type="ChEBI" id="CHEBI:16947"/>
        <dbReference type="EC" id="4.2.1.3"/>
    </reaction>
</comment>
<dbReference type="Pfam" id="PF00694">
    <property type="entry name" value="Aconitase_C"/>
    <property type="match status" value="1"/>
</dbReference>